<dbReference type="Proteomes" id="UP000179920">
    <property type="component" value="Chromosome XIX"/>
</dbReference>
<feature type="domain" description="Reverse transcriptase Ty1/copia-type" evidence="1">
    <location>
        <begin position="192"/>
        <end position="251"/>
    </location>
</feature>
<dbReference type="OrthoDB" id="3227712at2759"/>
<name>A0A1K0GCQ8_9BASI</name>
<reference evidence="4" key="1">
    <citation type="submission" date="2016-04" db="EMBL/GenBank/DDBJ databases">
        <authorList>
            <person name="Guldener U."/>
            <person name="Guldener U."/>
        </authorList>
    </citation>
    <scope>NUCLEOTIDE SEQUENCE [LARGE SCALE GENOMIC DNA]</scope>
    <source>
        <strain evidence="4">UB2112</strain>
    </source>
</reference>
<dbReference type="AlphaFoldDB" id="A0A1K0GCQ8"/>
<dbReference type="Pfam" id="PF07727">
    <property type="entry name" value="RVT_2"/>
    <property type="match status" value="1"/>
</dbReference>
<protein>
    <submittedName>
        <fullName evidence="3">Uncharacterized protein</fullName>
    </submittedName>
</protein>
<proteinExistence type="predicted"/>
<dbReference type="InterPro" id="IPR013103">
    <property type="entry name" value="RVT_2"/>
</dbReference>
<organism evidence="3 4">
    <name type="scientific">Ustilago bromivora</name>
    <dbReference type="NCBI Taxonomy" id="307758"/>
    <lineage>
        <taxon>Eukaryota</taxon>
        <taxon>Fungi</taxon>
        <taxon>Dikarya</taxon>
        <taxon>Basidiomycota</taxon>
        <taxon>Ustilaginomycotina</taxon>
        <taxon>Ustilaginomycetes</taxon>
        <taxon>Ustilaginales</taxon>
        <taxon>Ustilaginaceae</taxon>
        <taxon>Ustilago</taxon>
    </lineage>
</organism>
<evidence type="ECO:0000313" key="3">
    <source>
        <dbReference type="EMBL" id="SAM85845.1"/>
    </source>
</evidence>
<dbReference type="InterPro" id="IPR057670">
    <property type="entry name" value="SH3_retrovirus"/>
</dbReference>
<accession>A0A1K0GCQ8</accession>
<dbReference type="EMBL" id="LT558135">
    <property type="protein sequence ID" value="SAM85845.1"/>
    <property type="molecule type" value="Genomic_DNA"/>
</dbReference>
<gene>
    <name evidence="3" type="ORF">UBRO_20172</name>
</gene>
<evidence type="ECO:0000313" key="4">
    <source>
        <dbReference type="Proteomes" id="UP000179920"/>
    </source>
</evidence>
<evidence type="ECO:0000259" key="2">
    <source>
        <dbReference type="Pfam" id="PF25597"/>
    </source>
</evidence>
<dbReference type="Pfam" id="PF25597">
    <property type="entry name" value="SH3_retrovirus"/>
    <property type="match status" value="1"/>
</dbReference>
<evidence type="ECO:0000259" key="1">
    <source>
        <dbReference type="Pfam" id="PF07727"/>
    </source>
</evidence>
<sequence length="263" mass="30194">MNLTPSVDNEFPYQVKRNDQKLDQQSIPAVFLGYSLERKGWSFYSPNYRPNVFWSNSVKFLEDKNWSDRTEWWPIDMWPPQTLKDEGSPNDLGYTEENLFDEQDQETLDKCIDMGPATEPNGNNLSRKDFEGETMEEAMEDATDAAFRLKATDTKEEKNLNPTVWEALAGADKRFWVEVMWKELEGLEAMGMWEVADLPPSMNAVDTHWVLKVKMDVNLVPTKFKARLVARGFTQREGIDYTEIFAPVAPFHRTGCAGGSGIE</sequence>
<feature type="domain" description="Retroviral polymerase SH3-like" evidence="2">
    <location>
        <begin position="16"/>
        <end position="70"/>
    </location>
</feature>